<gene>
    <name evidence="1" type="ORF">DF3PB_260002</name>
</gene>
<evidence type="ECO:0000313" key="1">
    <source>
        <dbReference type="EMBL" id="SUS06251.1"/>
    </source>
</evidence>
<dbReference type="AlphaFoldDB" id="A0A380TEV5"/>
<name>A0A380TEV5_9ZZZZ</name>
<dbReference type="PROSITE" id="PS51257">
    <property type="entry name" value="PROKAR_LIPOPROTEIN"/>
    <property type="match status" value="1"/>
</dbReference>
<reference evidence="1" key="1">
    <citation type="submission" date="2018-07" db="EMBL/GenBank/DDBJ databases">
        <authorList>
            <person name="Quirk P.G."/>
            <person name="Krulwich T.A."/>
        </authorList>
    </citation>
    <scope>NUCLEOTIDE SEQUENCE</scope>
</reference>
<accession>A0A380TEV5</accession>
<organism evidence="1">
    <name type="scientific">metagenome</name>
    <dbReference type="NCBI Taxonomy" id="256318"/>
    <lineage>
        <taxon>unclassified sequences</taxon>
        <taxon>metagenomes</taxon>
    </lineage>
</organism>
<dbReference type="EMBL" id="UIDG01000179">
    <property type="protein sequence ID" value="SUS06251.1"/>
    <property type="molecule type" value="Genomic_DNA"/>
</dbReference>
<sequence length="115" mass="11780">MKRIASSLLLGVIVGCASIGSAHAAEVFVIRGAEAKLVATDPTPGVTILRGEPAAIAEPAAAEQSTAATGEGAPVESGEFMTGGRPLWRIDHETGRIVGCWLRGSANRQVVCSNL</sequence>
<protein>
    <submittedName>
        <fullName evidence="1">Uncharacterized protein</fullName>
    </submittedName>
</protein>
<proteinExistence type="predicted"/>